<reference evidence="1 2" key="1">
    <citation type="submission" date="2012-06" db="EMBL/GenBank/DDBJ databases">
        <title>Finished chromosome of genome of Microcoleus sp. PCC 7113.</title>
        <authorList>
            <consortium name="US DOE Joint Genome Institute"/>
            <person name="Gugger M."/>
            <person name="Coursin T."/>
            <person name="Rippka R."/>
            <person name="Tandeau De Marsac N."/>
            <person name="Huntemann M."/>
            <person name="Wei C.-L."/>
            <person name="Han J."/>
            <person name="Detter J.C."/>
            <person name="Han C."/>
            <person name="Tapia R."/>
            <person name="Chen A."/>
            <person name="Kyrpides N."/>
            <person name="Mavromatis K."/>
            <person name="Markowitz V."/>
            <person name="Szeto E."/>
            <person name="Ivanova N."/>
            <person name="Pagani I."/>
            <person name="Pati A."/>
            <person name="Goodwin L."/>
            <person name="Nordberg H.P."/>
            <person name="Cantor M.N."/>
            <person name="Hua S.X."/>
            <person name="Woyke T."/>
            <person name="Kerfeld C.A."/>
        </authorList>
    </citation>
    <scope>NUCLEOTIDE SEQUENCE [LARGE SCALE GENOMIC DNA]</scope>
    <source>
        <strain evidence="1 2">PCC 7113</strain>
    </source>
</reference>
<sequence>MTPPGWVLFALHLRSNVVVMGNGENSNESTIPHYRVVDKDESLACFVSLQ</sequence>
<protein>
    <submittedName>
        <fullName evidence="1">Uncharacterized protein</fullName>
    </submittedName>
</protein>
<evidence type="ECO:0000313" key="1">
    <source>
        <dbReference type="EMBL" id="AFZ16558.1"/>
    </source>
</evidence>
<keyword evidence="2" id="KW-1185">Reference proteome</keyword>
<dbReference type="KEGG" id="mic:Mic7113_0645"/>
<proteinExistence type="predicted"/>
<dbReference type="HOGENOM" id="CLU_3119870_0_0_3"/>
<dbReference type="AlphaFoldDB" id="K9W8L8"/>
<evidence type="ECO:0000313" key="2">
    <source>
        <dbReference type="Proteomes" id="UP000010471"/>
    </source>
</evidence>
<gene>
    <name evidence="1" type="ORF">Mic7113_0645</name>
</gene>
<name>K9W8L8_9CYAN</name>
<accession>K9W8L8</accession>
<dbReference type="Proteomes" id="UP000010471">
    <property type="component" value="Chromosome"/>
</dbReference>
<dbReference type="EMBL" id="CP003630">
    <property type="protein sequence ID" value="AFZ16558.1"/>
    <property type="molecule type" value="Genomic_DNA"/>
</dbReference>
<organism evidence="1 2">
    <name type="scientific">Allocoleopsis franciscana PCC 7113</name>
    <dbReference type="NCBI Taxonomy" id="1173027"/>
    <lineage>
        <taxon>Bacteria</taxon>
        <taxon>Bacillati</taxon>
        <taxon>Cyanobacteriota</taxon>
        <taxon>Cyanophyceae</taxon>
        <taxon>Coleofasciculales</taxon>
        <taxon>Coleofasciculaceae</taxon>
        <taxon>Allocoleopsis</taxon>
        <taxon>Allocoleopsis franciscana</taxon>
    </lineage>
</organism>